<evidence type="ECO:0000313" key="3">
    <source>
        <dbReference type="Proteomes" id="UP001501612"/>
    </source>
</evidence>
<keyword evidence="3" id="KW-1185">Reference proteome</keyword>
<evidence type="ECO:0008006" key="4">
    <source>
        <dbReference type="Google" id="ProtNLM"/>
    </source>
</evidence>
<name>A0ABP5ANY9_9ACTN</name>
<reference evidence="3" key="1">
    <citation type="journal article" date="2019" name="Int. J. Syst. Evol. Microbiol.">
        <title>The Global Catalogue of Microorganisms (GCM) 10K type strain sequencing project: providing services to taxonomists for standard genome sequencing and annotation.</title>
        <authorList>
            <consortium name="The Broad Institute Genomics Platform"/>
            <consortium name="The Broad Institute Genome Sequencing Center for Infectious Disease"/>
            <person name="Wu L."/>
            <person name="Ma J."/>
        </authorList>
    </citation>
    <scope>NUCLEOTIDE SEQUENCE [LARGE SCALE GENOMIC DNA]</scope>
    <source>
        <strain evidence="3">JCM 14046</strain>
    </source>
</reference>
<evidence type="ECO:0000313" key="2">
    <source>
        <dbReference type="EMBL" id="GAA1918939.1"/>
    </source>
</evidence>
<keyword evidence="1" id="KW-1133">Transmembrane helix</keyword>
<keyword evidence="1" id="KW-0812">Transmembrane</keyword>
<dbReference type="EMBL" id="BAAAMY010000004">
    <property type="protein sequence ID" value="GAA1918939.1"/>
    <property type="molecule type" value="Genomic_DNA"/>
</dbReference>
<organism evidence="2 3">
    <name type="scientific">Nocardioides lentus</name>
    <dbReference type="NCBI Taxonomy" id="338077"/>
    <lineage>
        <taxon>Bacteria</taxon>
        <taxon>Bacillati</taxon>
        <taxon>Actinomycetota</taxon>
        <taxon>Actinomycetes</taxon>
        <taxon>Propionibacteriales</taxon>
        <taxon>Nocardioidaceae</taxon>
        <taxon>Nocardioides</taxon>
    </lineage>
</organism>
<feature type="transmembrane region" description="Helical" evidence="1">
    <location>
        <begin position="27"/>
        <end position="48"/>
    </location>
</feature>
<dbReference type="Proteomes" id="UP001501612">
    <property type="component" value="Unassembled WGS sequence"/>
</dbReference>
<comment type="caution">
    <text evidence="2">The sequence shown here is derived from an EMBL/GenBank/DDBJ whole genome shotgun (WGS) entry which is preliminary data.</text>
</comment>
<evidence type="ECO:0000256" key="1">
    <source>
        <dbReference type="SAM" id="Phobius"/>
    </source>
</evidence>
<proteinExistence type="predicted"/>
<sequence>MEKLQESLLRAWLLVAAPRARDERGDVPGWVLITVMTATIVGGIWAFLRPELMGMLRSAINSVSG</sequence>
<accession>A0ABP5ANY9</accession>
<keyword evidence="1" id="KW-0472">Membrane</keyword>
<dbReference type="RefSeq" id="WP_344006782.1">
    <property type="nucleotide sequence ID" value="NZ_BAAAMY010000004.1"/>
</dbReference>
<gene>
    <name evidence="2" type="ORF">GCM10009737_20550</name>
</gene>
<protein>
    <recommendedName>
        <fullName evidence="4">DUF4244 domain-containing protein</fullName>
    </recommendedName>
</protein>